<keyword evidence="3" id="KW-1185">Reference proteome</keyword>
<dbReference type="OrthoDB" id="2830640at2759"/>
<keyword evidence="1" id="KW-0472">Membrane</keyword>
<dbReference type="AlphaFoldDB" id="A0A8E2JV07"/>
<sequence length="298" mass="33362">MSHDFSTGWTTAFICGDGTIIPRDCDVHYGNQLTQIMTMIKSSIRLWSYPTFLPTLLLGNYCQRIETRTWSLEMGLLKSEDGLGVTIAGGAGINAAPQGDWLENINARRYSSFLKELDEGLLQDQSLKLNVASGIELRQRMMFITSSLDSMHGFFSGLQERAQTQINVLFSVISQQDGLINCRDNRLNISIAASSKRDSIAMMTFTFIIALFLPGAYISSLFSMSMFNWQTTASNSGSHPSGYFWVYWAVTIPLTLVTLGGWYIWYQYADQKWNQAFQEGLGYGNKASRANNGPSQFS</sequence>
<dbReference type="EMBL" id="KV749291">
    <property type="protein sequence ID" value="OCL10217.1"/>
    <property type="molecule type" value="Genomic_DNA"/>
</dbReference>
<evidence type="ECO:0000256" key="1">
    <source>
        <dbReference type="SAM" id="Phobius"/>
    </source>
</evidence>
<accession>A0A8E2JV07</accession>
<name>A0A8E2JV07_9PEZI</name>
<gene>
    <name evidence="2" type="ORF">AOQ84DRAFT_375108</name>
</gene>
<feature type="transmembrane region" description="Helical" evidence="1">
    <location>
        <begin position="242"/>
        <end position="265"/>
    </location>
</feature>
<keyword evidence="1" id="KW-0812">Transmembrane</keyword>
<evidence type="ECO:0000313" key="3">
    <source>
        <dbReference type="Proteomes" id="UP000250140"/>
    </source>
</evidence>
<organism evidence="2 3">
    <name type="scientific">Glonium stellatum</name>
    <dbReference type="NCBI Taxonomy" id="574774"/>
    <lineage>
        <taxon>Eukaryota</taxon>
        <taxon>Fungi</taxon>
        <taxon>Dikarya</taxon>
        <taxon>Ascomycota</taxon>
        <taxon>Pezizomycotina</taxon>
        <taxon>Dothideomycetes</taxon>
        <taxon>Pleosporomycetidae</taxon>
        <taxon>Gloniales</taxon>
        <taxon>Gloniaceae</taxon>
        <taxon>Glonium</taxon>
    </lineage>
</organism>
<feature type="transmembrane region" description="Helical" evidence="1">
    <location>
        <begin position="200"/>
        <end position="222"/>
    </location>
</feature>
<dbReference type="Gene3D" id="1.20.58.340">
    <property type="entry name" value="Magnesium transport protein CorA, transmembrane region"/>
    <property type="match status" value="1"/>
</dbReference>
<protein>
    <submittedName>
        <fullName evidence="2">Uncharacterized protein</fullName>
    </submittedName>
</protein>
<dbReference type="Proteomes" id="UP000250140">
    <property type="component" value="Unassembled WGS sequence"/>
</dbReference>
<reference evidence="2 3" key="1">
    <citation type="journal article" date="2016" name="Nat. Commun.">
        <title>Ectomycorrhizal ecology is imprinted in the genome of the dominant symbiotic fungus Cenococcum geophilum.</title>
        <authorList>
            <consortium name="DOE Joint Genome Institute"/>
            <person name="Peter M."/>
            <person name="Kohler A."/>
            <person name="Ohm R.A."/>
            <person name="Kuo A."/>
            <person name="Krutzmann J."/>
            <person name="Morin E."/>
            <person name="Arend M."/>
            <person name="Barry K.W."/>
            <person name="Binder M."/>
            <person name="Choi C."/>
            <person name="Clum A."/>
            <person name="Copeland A."/>
            <person name="Grisel N."/>
            <person name="Haridas S."/>
            <person name="Kipfer T."/>
            <person name="LaButti K."/>
            <person name="Lindquist E."/>
            <person name="Lipzen A."/>
            <person name="Maire R."/>
            <person name="Meier B."/>
            <person name="Mihaltcheva S."/>
            <person name="Molinier V."/>
            <person name="Murat C."/>
            <person name="Poggeler S."/>
            <person name="Quandt C.A."/>
            <person name="Sperisen C."/>
            <person name="Tritt A."/>
            <person name="Tisserant E."/>
            <person name="Crous P.W."/>
            <person name="Henrissat B."/>
            <person name="Nehls U."/>
            <person name="Egli S."/>
            <person name="Spatafora J.W."/>
            <person name="Grigoriev I.V."/>
            <person name="Martin F.M."/>
        </authorList>
    </citation>
    <scope>NUCLEOTIDE SEQUENCE [LARGE SCALE GENOMIC DNA]</scope>
    <source>
        <strain evidence="2 3">CBS 207.34</strain>
    </source>
</reference>
<proteinExistence type="predicted"/>
<keyword evidence="1" id="KW-1133">Transmembrane helix</keyword>
<evidence type="ECO:0000313" key="2">
    <source>
        <dbReference type="EMBL" id="OCL10217.1"/>
    </source>
</evidence>